<gene>
    <name evidence="5" type="ORF">GA0074704_0140</name>
</gene>
<protein>
    <submittedName>
        <fullName evidence="5">Gas vesicle protein</fullName>
    </submittedName>
</protein>
<evidence type="ECO:0000256" key="2">
    <source>
        <dbReference type="ARBA" id="ARBA00035108"/>
    </source>
</evidence>
<dbReference type="GO" id="GO:0005198">
    <property type="term" value="F:structural molecule activity"/>
    <property type="evidence" value="ECO:0007669"/>
    <property type="project" value="InterPro"/>
</dbReference>
<evidence type="ECO:0000313" key="5">
    <source>
        <dbReference type="EMBL" id="SCG34852.1"/>
    </source>
</evidence>
<evidence type="ECO:0000256" key="4">
    <source>
        <dbReference type="SAM" id="MobiDB-lite"/>
    </source>
</evidence>
<dbReference type="GO" id="GO:0031411">
    <property type="term" value="C:gas vesicle"/>
    <property type="evidence" value="ECO:0007669"/>
    <property type="project" value="UniProtKB-SubCell"/>
</dbReference>
<dbReference type="PROSITE" id="PS00669">
    <property type="entry name" value="GAS_VESICLE_A_2"/>
    <property type="match status" value="1"/>
</dbReference>
<dbReference type="AlphaFoldDB" id="A0A1C5GM80"/>
<dbReference type="EMBL" id="LT607751">
    <property type="protein sequence ID" value="SCG34852.1"/>
    <property type="molecule type" value="Genomic_DNA"/>
</dbReference>
<organism evidence="5 6">
    <name type="scientific">Micromonospora siamensis</name>
    <dbReference type="NCBI Taxonomy" id="299152"/>
    <lineage>
        <taxon>Bacteria</taxon>
        <taxon>Bacillati</taxon>
        <taxon>Actinomycetota</taxon>
        <taxon>Actinomycetes</taxon>
        <taxon>Micromonosporales</taxon>
        <taxon>Micromonosporaceae</taxon>
        <taxon>Micromonospora</taxon>
    </lineage>
</organism>
<dbReference type="PANTHER" id="PTHR35344:SF4">
    <property type="entry name" value="GAS VESICLE PROTEIN A1"/>
    <property type="match status" value="1"/>
</dbReference>
<reference evidence="5 6" key="1">
    <citation type="submission" date="2016-06" db="EMBL/GenBank/DDBJ databases">
        <authorList>
            <person name="Kjaerup R.B."/>
            <person name="Dalgaard T.S."/>
            <person name="Juul-Madsen H.R."/>
        </authorList>
    </citation>
    <scope>NUCLEOTIDE SEQUENCE [LARGE SCALE GENOMIC DNA]</scope>
    <source>
        <strain evidence="5 6">DSM 45097</strain>
    </source>
</reference>
<keyword evidence="1" id="KW-0304">Gas vesicle</keyword>
<feature type="compositionally biased region" description="Basic residues" evidence="4">
    <location>
        <begin position="153"/>
        <end position="162"/>
    </location>
</feature>
<dbReference type="InterPro" id="IPR018493">
    <property type="entry name" value="GvpA-like_CS"/>
</dbReference>
<dbReference type="GO" id="GO:0012506">
    <property type="term" value="C:vesicle membrane"/>
    <property type="evidence" value="ECO:0007669"/>
    <property type="project" value="InterPro"/>
</dbReference>
<dbReference type="Pfam" id="PF00741">
    <property type="entry name" value="Gas_vesicle"/>
    <property type="match status" value="1"/>
</dbReference>
<dbReference type="InterPro" id="IPR000638">
    <property type="entry name" value="Gas-vesicle_GvpA-like"/>
</dbReference>
<keyword evidence="6" id="KW-1185">Reference proteome</keyword>
<evidence type="ECO:0000256" key="3">
    <source>
        <dbReference type="ARBA" id="ARBA00035646"/>
    </source>
</evidence>
<dbReference type="PANTHER" id="PTHR35344">
    <property type="entry name" value="GAS VESICLE STRUCTURAL PROTEIN 2-RELATED"/>
    <property type="match status" value="1"/>
</dbReference>
<accession>A0A1C5GM80</accession>
<dbReference type="Proteomes" id="UP000198210">
    <property type="component" value="Chromosome I"/>
</dbReference>
<proteinExistence type="inferred from homology"/>
<comment type="similarity">
    <text evidence="3">Belongs to the gas vesicle GvpA family.</text>
</comment>
<sequence length="162" mass="16224">MSVVTSGGGQAGGALEKGGAGGLADVVETVLDKGVVIDAQVTIGVVGIPLLEINARVVVASIETYLKFAEMTDRLDIQPKEGGPLSGLLGDVTGAAREVTSGLGDTVGEVGGVAREVGGVAGGVTREASRTAGELGRTVGDTAADTTGAVRDRPRRRRDGER</sequence>
<name>A0A1C5GM80_9ACTN</name>
<evidence type="ECO:0000256" key="1">
    <source>
        <dbReference type="ARBA" id="ARBA00022987"/>
    </source>
</evidence>
<evidence type="ECO:0000313" key="6">
    <source>
        <dbReference type="Proteomes" id="UP000198210"/>
    </source>
</evidence>
<feature type="compositionally biased region" description="Low complexity" evidence="4">
    <location>
        <begin position="136"/>
        <end position="149"/>
    </location>
</feature>
<comment type="subcellular location">
    <subcellularLocation>
        <location evidence="2">Gas vesicle</location>
    </subcellularLocation>
</comment>
<dbReference type="InterPro" id="IPR050530">
    <property type="entry name" value="GvpA"/>
</dbReference>
<feature type="region of interest" description="Disordered" evidence="4">
    <location>
        <begin position="125"/>
        <end position="162"/>
    </location>
</feature>
<dbReference type="PROSITE" id="PS00234">
    <property type="entry name" value="GAS_VESICLE_A_1"/>
    <property type="match status" value="1"/>
</dbReference>